<feature type="domain" description="Sm" evidence="1">
    <location>
        <begin position="14"/>
        <end position="77"/>
    </location>
</feature>
<proteinExistence type="predicted"/>
<dbReference type="InterPro" id="IPR010920">
    <property type="entry name" value="LSM_dom_sf"/>
</dbReference>
<dbReference type="Gene3D" id="2.30.30.100">
    <property type="match status" value="1"/>
</dbReference>
<gene>
    <name evidence="2" type="ORF">HKI87_08g51690</name>
</gene>
<dbReference type="Pfam" id="PF01423">
    <property type="entry name" value="LSM"/>
    <property type="match status" value="1"/>
</dbReference>
<dbReference type="Proteomes" id="UP001472866">
    <property type="component" value="Chromosome 08"/>
</dbReference>
<evidence type="ECO:0000313" key="3">
    <source>
        <dbReference type="Proteomes" id="UP001472866"/>
    </source>
</evidence>
<sequence>MEERSLSERCREALVHRRIFVELIDGRTMCGQFTCVDKEGNIILSNTSEGQPETTHVVDGKRVESKARTRNVGTVLIPRDLRASCHAELDLEHAVDLKLDVR</sequence>
<dbReference type="PANTHER" id="PTHR10701:SF5">
    <property type="entry name" value="N-ALPHA-ACETYLTRANSFERASE 38, NATC AUXILIARY SUBUNIT"/>
    <property type="match status" value="1"/>
</dbReference>
<organism evidence="2 3">
    <name type="scientific">Chloropicon roscoffensis</name>
    <dbReference type="NCBI Taxonomy" id="1461544"/>
    <lineage>
        <taxon>Eukaryota</taxon>
        <taxon>Viridiplantae</taxon>
        <taxon>Chlorophyta</taxon>
        <taxon>Chloropicophyceae</taxon>
        <taxon>Chloropicales</taxon>
        <taxon>Chloropicaceae</taxon>
        <taxon>Chloropicon</taxon>
    </lineage>
</organism>
<accession>A0AAX4PDC8</accession>
<name>A0AAX4PDC8_9CHLO</name>
<evidence type="ECO:0000259" key="1">
    <source>
        <dbReference type="Pfam" id="PF01423"/>
    </source>
</evidence>
<evidence type="ECO:0000313" key="2">
    <source>
        <dbReference type="EMBL" id="WZN63620.1"/>
    </source>
</evidence>
<dbReference type="EMBL" id="CP151508">
    <property type="protein sequence ID" value="WZN63620.1"/>
    <property type="molecule type" value="Genomic_DNA"/>
</dbReference>
<dbReference type="InterPro" id="IPR050914">
    <property type="entry name" value="snRNP_SmB/NAA38-like"/>
</dbReference>
<keyword evidence="3" id="KW-1185">Reference proteome</keyword>
<protein>
    <recommendedName>
        <fullName evidence="1">Sm domain-containing protein</fullName>
    </recommendedName>
</protein>
<dbReference type="SUPFAM" id="SSF50182">
    <property type="entry name" value="Sm-like ribonucleoproteins"/>
    <property type="match status" value="1"/>
</dbReference>
<reference evidence="2 3" key="1">
    <citation type="submission" date="2024-03" db="EMBL/GenBank/DDBJ databases">
        <title>Complete genome sequence of the green alga Chloropicon roscoffensis RCC1871.</title>
        <authorList>
            <person name="Lemieux C."/>
            <person name="Pombert J.-F."/>
            <person name="Otis C."/>
            <person name="Turmel M."/>
        </authorList>
    </citation>
    <scope>NUCLEOTIDE SEQUENCE [LARGE SCALE GENOMIC DNA]</scope>
    <source>
        <strain evidence="2 3">RCC1871</strain>
    </source>
</reference>
<dbReference type="InterPro" id="IPR001163">
    <property type="entry name" value="Sm_dom_euk/arc"/>
</dbReference>
<dbReference type="PANTHER" id="PTHR10701">
    <property type="entry name" value="SMALL NUCLEAR RIBONUCLEOPROTEIN-ASSOCIATED PROTEIN B AND N"/>
    <property type="match status" value="1"/>
</dbReference>
<dbReference type="AlphaFoldDB" id="A0AAX4PDC8"/>